<evidence type="ECO:0000256" key="1">
    <source>
        <dbReference type="SAM" id="MobiDB-lite"/>
    </source>
</evidence>
<name>Q0RY70_RHOJR</name>
<dbReference type="HOGENOM" id="CLU_920939_0_0_11"/>
<feature type="compositionally biased region" description="Basic and acidic residues" evidence="1">
    <location>
        <begin position="234"/>
        <end position="244"/>
    </location>
</feature>
<feature type="region of interest" description="Disordered" evidence="1">
    <location>
        <begin position="194"/>
        <end position="214"/>
    </location>
</feature>
<reference evidence="3" key="1">
    <citation type="journal article" date="2006" name="Proc. Natl. Acad. Sci. U.S.A.">
        <title>The complete genome of Rhodococcus sp. RHA1 provides insights into a catabolic powerhouse.</title>
        <authorList>
            <person name="McLeod M.P."/>
            <person name="Warren R.L."/>
            <person name="Hsiao W.W.L."/>
            <person name="Araki N."/>
            <person name="Myhre M."/>
            <person name="Fernandes C."/>
            <person name="Miyazawa D."/>
            <person name="Wong W."/>
            <person name="Lillquist A.L."/>
            <person name="Wang D."/>
            <person name="Dosanjh M."/>
            <person name="Hara H."/>
            <person name="Petrescu A."/>
            <person name="Morin R.D."/>
            <person name="Yang G."/>
            <person name="Stott J.M."/>
            <person name="Schein J.E."/>
            <person name="Shin H."/>
            <person name="Smailus D."/>
            <person name="Siddiqui A.S."/>
            <person name="Marra M.A."/>
            <person name="Jones S.J.M."/>
            <person name="Holt R."/>
            <person name="Brinkman F.S.L."/>
            <person name="Miyauchi K."/>
            <person name="Fukuda M."/>
            <person name="Davies J.E."/>
            <person name="Mohn W.W."/>
            <person name="Eltis L.D."/>
        </authorList>
    </citation>
    <scope>NUCLEOTIDE SEQUENCE [LARGE SCALE GENOMIC DNA]</scope>
    <source>
        <strain evidence="3">RHA1</strain>
    </source>
</reference>
<feature type="region of interest" description="Disordered" evidence="1">
    <location>
        <begin position="1"/>
        <end position="47"/>
    </location>
</feature>
<gene>
    <name evidence="2" type="ordered locus">RHA1_ro08722</name>
</gene>
<accession>Q0RY70</accession>
<keyword evidence="2" id="KW-0614">Plasmid</keyword>
<feature type="compositionally biased region" description="Basic and acidic residues" evidence="1">
    <location>
        <begin position="7"/>
        <end position="17"/>
    </location>
</feature>
<dbReference type="EMBL" id="CP000432">
    <property type="protein sequence ID" value="ABG99766.1"/>
    <property type="molecule type" value="Genomic_DNA"/>
</dbReference>
<evidence type="ECO:0000313" key="2">
    <source>
        <dbReference type="EMBL" id="ABG99766.1"/>
    </source>
</evidence>
<dbReference type="AlphaFoldDB" id="Q0RY70"/>
<feature type="region of interest" description="Disordered" evidence="1">
    <location>
        <begin position="234"/>
        <end position="302"/>
    </location>
</feature>
<proteinExistence type="predicted"/>
<feature type="region of interest" description="Disordered" evidence="1">
    <location>
        <begin position="74"/>
        <end position="123"/>
    </location>
</feature>
<feature type="compositionally biased region" description="Basic residues" evidence="1">
    <location>
        <begin position="18"/>
        <end position="35"/>
    </location>
</feature>
<geneLocation type="plasmid" evidence="2 3">
    <name>pRHL1</name>
</geneLocation>
<evidence type="ECO:0000313" key="3">
    <source>
        <dbReference type="Proteomes" id="UP000008710"/>
    </source>
</evidence>
<dbReference type="KEGG" id="rha:RHA1_ro08722"/>
<organism evidence="2 3">
    <name type="scientific">Rhodococcus jostii (strain RHA1)</name>
    <dbReference type="NCBI Taxonomy" id="101510"/>
    <lineage>
        <taxon>Bacteria</taxon>
        <taxon>Bacillati</taxon>
        <taxon>Actinomycetota</taxon>
        <taxon>Actinomycetes</taxon>
        <taxon>Mycobacteriales</taxon>
        <taxon>Nocardiaceae</taxon>
        <taxon>Rhodococcus</taxon>
    </lineage>
</organism>
<dbReference type="Proteomes" id="UP000008710">
    <property type="component" value="Plasmid pRHL1"/>
</dbReference>
<sequence>MTALFTDIDRHAREGRPGHHHQRRRGRQPHRPHSRQPREHGGRGGCRLRGLALTAGTVLLLTALAHRRDSLERRHVLHPPSGGPPTSSGGNCAGDGRTPLRSRHQRDDVPSRPAYRARSVRDPRQSCEAVQLVENLIDSGGRETDILAFRRPETNTNDGEHASSRSRSAAVRALTVSSCHERAAIRIVPMPRTDPLGVRAQDPELTNGGQACPHRLQADCKPEFTSLPEEFTARHRSAVDHDRISGSGRGGSGESGRDANGHTTSTAAPTPRHQHRIQDSTGSSISRIVDRRSGPVPRRRHR</sequence>
<protein>
    <submittedName>
        <fullName evidence="2">Uncharacterized protein</fullName>
    </submittedName>
</protein>